<keyword evidence="1" id="KW-0472">Membrane</keyword>
<proteinExistence type="predicted"/>
<accession>G0V4J2</accession>
<name>G0V4J2_9CLOT</name>
<keyword evidence="1" id="KW-1133">Transmembrane helix</keyword>
<dbReference type="OrthoDB" id="9937091at2"/>
<protein>
    <submittedName>
        <fullName evidence="2">Uncharacterized protein</fullName>
    </submittedName>
</protein>
<evidence type="ECO:0000313" key="3">
    <source>
        <dbReference type="Proteomes" id="UP000007652"/>
    </source>
</evidence>
<sequence length="59" mass="7061">MKKYFNIIIVIIITFMTLVSIFTLKAEKVEGVFYYDENTIEDEAGYIFDNYYDVNINFK</sequence>
<dbReference type="Proteomes" id="UP000007652">
    <property type="component" value="Unassembled WGS sequence"/>
</dbReference>
<comment type="caution">
    <text evidence="2">The sequence shown here is derived from an EMBL/GenBank/DDBJ whole genome shotgun (WGS) entry which is preliminary data.</text>
</comment>
<keyword evidence="1" id="KW-0812">Transmembrane</keyword>
<reference evidence="2 3" key="1">
    <citation type="journal article" date="2011" name="J. Bacteriol.">
        <title>Draft genome sequence of Caloramator australicus strain RC3T, a thermoanaerobe from the Great Artesian Basin of Australia.</title>
        <authorList>
            <person name="Ogg C.D."/>
            <person name="Patel B.K.C."/>
        </authorList>
    </citation>
    <scope>NUCLEOTIDE SEQUENCE [LARGE SCALE GENOMIC DNA]</scope>
    <source>
        <strain evidence="2 3">RC3</strain>
    </source>
</reference>
<organism evidence="2 3">
    <name type="scientific">Caloramator australicus RC3</name>
    <dbReference type="NCBI Taxonomy" id="857293"/>
    <lineage>
        <taxon>Bacteria</taxon>
        <taxon>Bacillati</taxon>
        <taxon>Bacillota</taxon>
        <taxon>Clostridia</taxon>
        <taxon>Eubacteriales</taxon>
        <taxon>Clostridiaceae</taxon>
        <taxon>Caloramator</taxon>
    </lineage>
</organism>
<keyword evidence="3" id="KW-1185">Reference proteome</keyword>
<gene>
    <name evidence="2" type="ORF">CAAU_0383</name>
</gene>
<feature type="transmembrane region" description="Helical" evidence="1">
    <location>
        <begin position="6"/>
        <end position="24"/>
    </location>
</feature>
<dbReference type="EMBL" id="CAKP01000017">
    <property type="protein sequence ID" value="CCC58032.1"/>
    <property type="molecule type" value="Genomic_DNA"/>
</dbReference>
<dbReference type="AlphaFoldDB" id="G0V4J2"/>
<evidence type="ECO:0000313" key="2">
    <source>
        <dbReference type="EMBL" id="CCC58032.1"/>
    </source>
</evidence>
<dbReference type="RefSeq" id="WP_008907750.1">
    <property type="nucleotide sequence ID" value="NZ_CAKP01000017.1"/>
</dbReference>
<evidence type="ECO:0000256" key="1">
    <source>
        <dbReference type="SAM" id="Phobius"/>
    </source>
</evidence>